<dbReference type="EMBL" id="MLYV02000010">
    <property type="protein sequence ID" value="PSS38038.1"/>
    <property type="molecule type" value="Genomic_DNA"/>
</dbReference>
<protein>
    <submittedName>
        <fullName evidence="1">Uncharacterized protein</fullName>
    </submittedName>
</protein>
<organism evidence="1 2">
    <name type="scientific">Hermanssonia centrifuga</name>
    <dbReference type="NCBI Taxonomy" id="98765"/>
    <lineage>
        <taxon>Eukaryota</taxon>
        <taxon>Fungi</taxon>
        <taxon>Dikarya</taxon>
        <taxon>Basidiomycota</taxon>
        <taxon>Agaricomycotina</taxon>
        <taxon>Agaricomycetes</taxon>
        <taxon>Polyporales</taxon>
        <taxon>Meruliaceae</taxon>
        <taxon>Hermanssonia</taxon>
    </lineage>
</organism>
<comment type="caution">
    <text evidence="1">The sequence shown here is derived from an EMBL/GenBank/DDBJ whole genome shotgun (WGS) entry which is preliminary data.</text>
</comment>
<dbReference type="Proteomes" id="UP000186601">
    <property type="component" value="Unassembled WGS sequence"/>
</dbReference>
<name>A0A2R6S6Y4_9APHY</name>
<proteinExistence type="predicted"/>
<evidence type="ECO:0000313" key="2">
    <source>
        <dbReference type="Proteomes" id="UP000186601"/>
    </source>
</evidence>
<dbReference type="AlphaFoldDB" id="A0A2R6S6Y4"/>
<accession>A0A2R6S6Y4</accession>
<sequence>MSNPTPNSSLCPSFQRAVVALEPDVLGLCAEVVDLPLVMESIRDDRLNPPPGYE</sequence>
<reference evidence="1 2" key="1">
    <citation type="submission" date="2018-02" db="EMBL/GenBank/DDBJ databases">
        <title>Genome sequence of the basidiomycete white-rot fungus Phlebia centrifuga.</title>
        <authorList>
            <person name="Granchi Z."/>
            <person name="Peng M."/>
            <person name="de Vries R.P."/>
            <person name="Hilden K."/>
            <person name="Makela M.R."/>
            <person name="Grigoriev I."/>
            <person name="Riley R."/>
        </authorList>
    </citation>
    <scope>NUCLEOTIDE SEQUENCE [LARGE SCALE GENOMIC DNA]</scope>
    <source>
        <strain evidence="1 2">FBCC195</strain>
    </source>
</reference>
<keyword evidence="2" id="KW-1185">Reference proteome</keyword>
<gene>
    <name evidence="1" type="ORF">PHLCEN_2v123</name>
</gene>
<evidence type="ECO:0000313" key="1">
    <source>
        <dbReference type="EMBL" id="PSS38038.1"/>
    </source>
</evidence>